<dbReference type="RefSeq" id="WP_112160291.1">
    <property type="nucleotide sequence ID" value="NZ_QKRX01000015.1"/>
</dbReference>
<comment type="similarity">
    <text evidence="1 2">Belongs to the universal stress protein A family.</text>
</comment>
<comment type="subcellular location">
    <subcellularLocation>
        <location evidence="2">Cytoplasm</location>
    </subcellularLocation>
</comment>
<feature type="domain" description="UspA" evidence="3">
    <location>
        <begin position="4"/>
        <end position="149"/>
    </location>
</feature>
<dbReference type="PANTHER" id="PTHR46268">
    <property type="entry name" value="STRESS RESPONSE PROTEIN NHAX"/>
    <property type="match status" value="1"/>
</dbReference>
<dbReference type="OrthoDB" id="9792500at2"/>
<reference evidence="4 5" key="1">
    <citation type="submission" date="2018-06" db="EMBL/GenBank/DDBJ databases">
        <title>Nitrincola tibetense sp. nov., isolated from Lake XuguoCo on Tibetan Plateau.</title>
        <authorList>
            <person name="Xing P."/>
        </authorList>
    </citation>
    <scope>NUCLEOTIDE SEQUENCE [LARGE SCALE GENOMIC DNA]</scope>
    <source>
        <strain evidence="5">xg18</strain>
    </source>
</reference>
<dbReference type="PANTHER" id="PTHR46268:SF6">
    <property type="entry name" value="UNIVERSAL STRESS PROTEIN UP12"/>
    <property type="match status" value="1"/>
</dbReference>
<dbReference type="Proteomes" id="UP000250744">
    <property type="component" value="Unassembled WGS sequence"/>
</dbReference>
<dbReference type="PIRSF" id="PIRSF006276">
    <property type="entry name" value="UspA"/>
    <property type="match status" value="1"/>
</dbReference>
<evidence type="ECO:0000256" key="1">
    <source>
        <dbReference type="ARBA" id="ARBA00008791"/>
    </source>
</evidence>
<sequence>MALYKKILFATDFSEGSYKACQHALEVAHLSGAQLYVLHVITELMDKRRRRLPAEVVEIFAREVETHAIADMKDFCKQYLSPEKLKGIELVTDVVIGRSEEEILRVAHTQSMDLIVLGTAGRTGIEKVLVGSTAERVIREAKVPVLTVRI</sequence>
<evidence type="ECO:0000313" key="4">
    <source>
        <dbReference type="EMBL" id="RAU16884.1"/>
    </source>
</evidence>
<dbReference type="Gene3D" id="3.40.50.620">
    <property type="entry name" value="HUPs"/>
    <property type="match status" value="1"/>
</dbReference>
<protein>
    <recommendedName>
        <fullName evidence="2">Universal stress protein</fullName>
    </recommendedName>
</protein>
<keyword evidence="5" id="KW-1185">Reference proteome</keyword>
<evidence type="ECO:0000256" key="2">
    <source>
        <dbReference type="PIRNR" id="PIRNR006276"/>
    </source>
</evidence>
<name>A0A364NIK8_9GAMM</name>
<evidence type="ECO:0000259" key="3">
    <source>
        <dbReference type="Pfam" id="PF00582"/>
    </source>
</evidence>
<proteinExistence type="inferred from homology"/>
<dbReference type="InterPro" id="IPR014729">
    <property type="entry name" value="Rossmann-like_a/b/a_fold"/>
</dbReference>
<dbReference type="Pfam" id="PF00582">
    <property type="entry name" value="Usp"/>
    <property type="match status" value="1"/>
</dbReference>
<dbReference type="EMBL" id="QKRX01000015">
    <property type="protein sequence ID" value="RAU16884.1"/>
    <property type="molecule type" value="Genomic_DNA"/>
</dbReference>
<dbReference type="SUPFAM" id="SSF52402">
    <property type="entry name" value="Adenine nucleotide alpha hydrolases-like"/>
    <property type="match status" value="1"/>
</dbReference>
<dbReference type="AlphaFoldDB" id="A0A364NIK8"/>
<accession>A0A364NIK8</accession>
<comment type="caution">
    <text evidence="4">The sequence shown here is derived from an EMBL/GenBank/DDBJ whole genome shotgun (WGS) entry which is preliminary data.</text>
</comment>
<keyword evidence="2" id="KW-0963">Cytoplasm</keyword>
<evidence type="ECO:0000313" key="5">
    <source>
        <dbReference type="Proteomes" id="UP000250744"/>
    </source>
</evidence>
<dbReference type="CDD" id="cd00293">
    <property type="entry name" value="USP-like"/>
    <property type="match status" value="1"/>
</dbReference>
<organism evidence="4 5">
    <name type="scientific">Nitrincola tibetensis</name>
    <dbReference type="NCBI Taxonomy" id="2219697"/>
    <lineage>
        <taxon>Bacteria</taxon>
        <taxon>Pseudomonadati</taxon>
        <taxon>Pseudomonadota</taxon>
        <taxon>Gammaproteobacteria</taxon>
        <taxon>Oceanospirillales</taxon>
        <taxon>Oceanospirillaceae</taxon>
        <taxon>Nitrincola</taxon>
    </lineage>
</organism>
<gene>
    <name evidence="4" type="ORF">DN062_15945</name>
</gene>
<dbReference type="InterPro" id="IPR006016">
    <property type="entry name" value="UspA"/>
</dbReference>
<dbReference type="GO" id="GO:0005737">
    <property type="term" value="C:cytoplasm"/>
    <property type="evidence" value="ECO:0007669"/>
    <property type="project" value="UniProtKB-SubCell"/>
</dbReference>
<dbReference type="PRINTS" id="PR01438">
    <property type="entry name" value="UNVRSLSTRESS"/>
</dbReference>
<dbReference type="InterPro" id="IPR006015">
    <property type="entry name" value="Universal_stress_UspA"/>
</dbReference>